<dbReference type="AlphaFoldDB" id="A0A1W2F8K7"/>
<keyword evidence="9" id="KW-1185">Reference proteome</keyword>
<evidence type="ECO:0000313" key="9">
    <source>
        <dbReference type="Proteomes" id="UP000192678"/>
    </source>
</evidence>
<gene>
    <name evidence="8" type="ORF">SAMN04488101_12526</name>
</gene>
<evidence type="ECO:0000256" key="1">
    <source>
        <dbReference type="ARBA" id="ARBA00004442"/>
    </source>
</evidence>
<keyword evidence="4" id="KW-0472">Membrane</keyword>
<dbReference type="GO" id="GO:0009279">
    <property type="term" value="C:cell outer membrane"/>
    <property type="evidence" value="ECO:0007669"/>
    <property type="project" value="UniProtKB-SubCell"/>
</dbReference>
<dbReference type="PROSITE" id="PS51257">
    <property type="entry name" value="PROKAR_LIPOPROTEIN"/>
    <property type="match status" value="1"/>
</dbReference>
<evidence type="ECO:0000256" key="3">
    <source>
        <dbReference type="ARBA" id="ARBA00022729"/>
    </source>
</evidence>
<keyword evidence="3" id="KW-0732">Signal</keyword>
<comment type="subcellular location">
    <subcellularLocation>
        <location evidence="1">Cell outer membrane</location>
    </subcellularLocation>
</comment>
<dbReference type="InterPro" id="IPR011990">
    <property type="entry name" value="TPR-like_helical_dom_sf"/>
</dbReference>
<name>A0A1W2F8K7_9SPHI</name>
<dbReference type="Pfam" id="PF07980">
    <property type="entry name" value="SusD_RagB"/>
    <property type="match status" value="1"/>
</dbReference>
<accession>A0A1W2F8K7</accession>
<keyword evidence="5" id="KW-0998">Cell outer membrane</keyword>
<dbReference type="STRING" id="475255.SAMN04488101_12526"/>
<evidence type="ECO:0000313" key="8">
    <source>
        <dbReference type="EMBL" id="SMD18152.1"/>
    </source>
</evidence>
<dbReference type="SUPFAM" id="SSF48452">
    <property type="entry name" value="TPR-like"/>
    <property type="match status" value="1"/>
</dbReference>
<feature type="domain" description="SusD-like N-terminal" evidence="7">
    <location>
        <begin position="42"/>
        <end position="219"/>
    </location>
</feature>
<feature type="domain" description="RagB/SusD" evidence="6">
    <location>
        <begin position="341"/>
        <end position="490"/>
    </location>
</feature>
<dbReference type="InterPro" id="IPR033985">
    <property type="entry name" value="SusD-like_N"/>
</dbReference>
<proteinExistence type="inferred from homology"/>
<dbReference type="EMBL" id="FWYB01000025">
    <property type="protein sequence ID" value="SMD18152.1"/>
    <property type="molecule type" value="Genomic_DNA"/>
</dbReference>
<dbReference type="Gene3D" id="1.25.40.390">
    <property type="match status" value="1"/>
</dbReference>
<evidence type="ECO:0000256" key="2">
    <source>
        <dbReference type="ARBA" id="ARBA00006275"/>
    </source>
</evidence>
<comment type="similarity">
    <text evidence="2">Belongs to the SusD family.</text>
</comment>
<evidence type="ECO:0000259" key="6">
    <source>
        <dbReference type="Pfam" id="PF07980"/>
    </source>
</evidence>
<evidence type="ECO:0000256" key="4">
    <source>
        <dbReference type="ARBA" id="ARBA00023136"/>
    </source>
</evidence>
<reference evidence="8 9" key="1">
    <citation type="submission" date="2017-04" db="EMBL/GenBank/DDBJ databases">
        <authorList>
            <person name="Afonso C.L."/>
            <person name="Miller P.J."/>
            <person name="Scott M.A."/>
            <person name="Spackman E."/>
            <person name="Goraichik I."/>
            <person name="Dimitrov K.M."/>
            <person name="Suarez D.L."/>
            <person name="Swayne D.E."/>
        </authorList>
    </citation>
    <scope>NUCLEOTIDE SEQUENCE [LARGE SCALE GENOMIC DNA]</scope>
    <source>
        <strain evidence="8 9">DSM 19625</strain>
    </source>
</reference>
<sequence>MKRNSIYIKCLLLTTLSLSSCHKDLLEPIPESVLTTVNFYGSAKDIDQAVIGAYSGFQARKPTDYLLLEIPSDNLYASANTSVSGANALDILALTTDNDLVANFWSANYSVIFRANAVLVNIDKPLDYKATQKDQFIGEAKFLRALMYFDLVRLYGGVPKVTTLLSAEAARQVPRASEEEIYGLIVDDLLDAINKLPQTFNVRGRASKGAAIALLGKVYVYQKNWIEAEKQLAKLFTAPYTYGLVTNFADLWKLTNENNSESIFALTYIEGSNAHTLSTAFIPNGGAPGIVDRGAEVALPSWSLHKKYITGDTRKAATITEMWRAPAKPNDPLTWYPFVAKYAVPHVYGSSGLDLPVLRFADVVLLYAEVLYERNKPAEALIELNKVRQRAFGNASQNYLLSGITNSTDFIDKLFLERQLELAYENERWFDLVRSGKYLNFTSEERPYNPATSTALSVAVATRIDLKYFPIPLKEIEKAAPGVLTQNKGYN</sequence>
<evidence type="ECO:0000256" key="5">
    <source>
        <dbReference type="ARBA" id="ARBA00023237"/>
    </source>
</evidence>
<evidence type="ECO:0000259" key="7">
    <source>
        <dbReference type="Pfam" id="PF14322"/>
    </source>
</evidence>
<organism evidence="8 9">
    <name type="scientific">Pedobacter nyackensis</name>
    <dbReference type="NCBI Taxonomy" id="475255"/>
    <lineage>
        <taxon>Bacteria</taxon>
        <taxon>Pseudomonadati</taxon>
        <taxon>Bacteroidota</taxon>
        <taxon>Sphingobacteriia</taxon>
        <taxon>Sphingobacteriales</taxon>
        <taxon>Sphingobacteriaceae</taxon>
        <taxon>Pedobacter</taxon>
    </lineage>
</organism>
<dbReference type="InterPro" id="IPR012944">
    <property type="entry name" value="SusD_RagB_dom"/>
</dbReference>
<protein>
    <submittedName>
        <fullName evidence="8">Starch-binding associating with outer membrane</fullName>
    </submittedName>
</protein>
<dbReference type="Proteomes" id="UP000192678">
    <property type="component" value="Unassembled WGS sequence"/>
</dbReference>
<dbReference type="Pfam" id="PF14322">
    <property type="entry name" value="SusD-like_3"/>
    <property type="match status" value="1"/>
</dbReference>
<dbReference type="CDD" id="cd08977">
    <property type="entry name" value="SusD"/>
    <property type="match status" value="1"/>
</dbReference>